<comment type="caution">
    <text evidence="1">The sequence shown here is derived from an EMBL/GenBank/DDBJ whole genome shotgun (WGS) entry which is preliminary data.</text>
</comment>
<proteinExistence type="predicted"/>
<evidence type="ECO:0000313" key="1">
    <source>
        <dbReference type="EMBL" id="KIL41730.1"/>
    </source>
</evidence>
<dbReference type="RefSeq" id="WP_041046231.1">
    <property type="nucleotide sequence ID" value="NZ_JXAK01000006.1"/>
</dbReference>
<gene>
    <name evidence="1" type="ORF">SD70_04995</name>
</gene>
<protein>
    <submittedName>
        <fullName evidence="1">Uncharacterized protein</fullName>
    </submittedName>
</protein>
<accession>A0ABR5AL01</accession>
<name>A0ABR5AL01_9BACL</name>
<dbReference type="Proteomes" id="UP000031967">
    <property type="component" value="Unassembled WGS sequence"/>
</dbReference>
<organism evidence="1 2">
    <name type="scientific">Gordoniibacillus kamchatkensis</name>
    <dbReference type="NCBI Taxonomy" id="1590651"/>
    <lineage>
        <taxon>Bacteria</taxon>
        <taxon>Bacillati</taxon>
        <taxon>Bacillota</taxon>
        <taxon>Bacilli</taxon>
        <taxon>Bacillales</taxon>
        <taxon>Paenibacillaceae</taxon>
        <taxon>Gordoniibacillus</taxon>
    </lineage>
</organism>
<evidence type="ECO:0000313" key="2">
    <source>
        <dbReference type="Proteomes" id="UP000031967"/>
    </source>
</evidence>
<reference evidence="1 2" key="1">
    <citation type="submission" date="2014-12" db="EMBL/GenBank/DDBJ databases">
        <title>Draft genome sequence of Paenibacillus kamchatkensis strain B-2647.</title>
        <authorList>
            <person name="Karlyshev A.V."/>
            <person name="Kudryashova E.B."/>
        </authorList>
    </citation>
    <scope>NUCLEOTIDE SEQUENCE [LARGE SCALE GENOMIC DNA]</scope>
    <source>
        <strain evidence="1 2">VKM B-2647</strain>
    </source>
</reference>
<dbReference type="EMBL" id="JXAK01000006">
    <property type="protein sequence ID" value="KIL41730.1"/>
    <property type="molecule type" value="Genomic_DNA"/>
</dbReference>
<sequence>MNLESKIGVAMTLPEGKLPGFYAQIVKGLASRVQLFDRDKELLVVSTAEERDAVQDVLRQYKVANEELELVLLPAEAAATPLFDDYGFTTRSENRYLYRDQVLLFTLHSDAPGGERDLALQQIGEFLIASAPAGPGEVDESSAVLAVDRQHDELMQRIAKAYHCRVEWV</sequence>
<keyword evidence="2" id="KW-1185">Reference proteome</keyword>